<evidence type="ECO:0000313" key="1">
    <source>
        <dbReference type="EMBL" id="MBW4360321.1"/>
    </source>
</evidence>
<keyword evidence="2" id="KW-1185">Reference proteome</keyword>
<name>A0ABS6XUJ3_9FLAO</name>
<protein>
    <submittedName>
        <fullName evidence="1">Uncharacterized protein</fullName>
    </submittedName>
</protein>
<sequence>MGYYNGSGYSTNPLGNGYFENYNANNALPWMSNEMQQNRIIQIGWKPDGVNGHASLVTRLRYLSDFSKFRIDLMNPDGGSTILKSLKSVHQIFSVWK</sequence>
<organism evidence="1 2">
    <name type="scientific">Flavobacterium taihuense</name>
    <dbReference type="NCBI Taxonomy" id="2857508"/>
    <lineage>
        <taxon>Bacteria</taxon>
        <taxon>Pseudomonadati</taxon>
        <taxon>Bacteroidota</taxon>
        <taxon>Flavobacteriia</taxon>
        <taxon>Flavobacteriales</taxon>
        <taxon>Flavobacteriaceae</taxon>
        <taxon>Flavobacterium</taxon>
    </lineage>
</organism>
<proteinExistence type="predicted"/>
<dbReference type="EMBL" id="JAHWYN010000005">
    <property type="protein sequence ID" value="MBW4360321.1"/>
    <property type="molecule type" value="Genomic_DNA"/>
</dbReference>
<accession>A0ABS6XUJ3</accession>
<dbReference type="Proteomes" id="UP000812031">
    <property type="component" value="Unassembled WGS sequence"/>
</dbReference>
<gene>
    <name evidence="1" type="ORF">KZH69_07465</name>
</gene>
<evidence type="ECO:0000313" key="2">
    <source>
        <dbReference type="Proteomes" id="UP000812031"/>
    </source>
</evidence>
<comment type="caution">
    <text evidence="1">The sequence shown here is derived from an EMBL/GenBank/DDBJ whole genome shotgun (WGS) entry which is preliminary data.</text>
</comment>
<reference evidence="1 2" key="1">
    <citation type="submission" date="2021-07" db="EMBL/GenBank/DDBJ databases">
        <title>Flavobacterium sp. nov. isolated from sediment on the Taihu Lake.</title>
        <authorList>
            <person name="Qu J.-H."/>
        </authorList>
    </citation>
    <scope>NUCLEOTIDE SEQUENCE [LARGE SCALE GENOMIC DNA]</scope>
    <source>
        <strain evidence="1 2">NAS39</strain>
    </source>
</reference>
<dbReference type="RefSeq" id="WP_219316808.1">
    <property type="nucleotide sequence ID" value="NZ_JAHWYN010000005.1"/>
</dbReference>